<dbReference type="EMBL" id="DWWA01000008">
    <property type="protein sequence ID" value="HJC71444.1"/>
    <property type="molecule type" value="Genomic_DNA"/>
</dbReference>
<protein>
    <submittedName>
        <fullName evidence="2">ABC transporter permease</fullName>
    </submittedName>
</protein>
<evidence type="ECO:0000313" key="2">
    <source>
        <dbReference type="EMBL" id="HJC71444.1"/>
    </source>
</evidence>
<feature type="transmembrane region" description="Helical" evidence="1">
    <location>
        <begin position="68"/>
        <end position="90"/>
    </location>
</feature>
<evidence type="ECO:0000256" key="1">
    <source>
        <dbReference type="SAM" id="Phobius"/>
    </source>
</evidence>
<dbReference type="InterPro" id="IPR010540">
    <property type="entry name" value="CmpB_TMEM229"/>
</dbReference>
<dbReference type="Pfam" id="PF06541">
    <property type="entry name" value="ABC_trans_CmpB"/>
    <property type="match status" value="1"/>
</dbReference>
<feature type="transmembrane region" description="Helical" evidence="1">
    <location>
        <begin position="144"/>
        <end position="168"/>
    </location>
</feature>
<reference evidence="2" key="1">
    <citation type="journal article" date="2021" name="PeerJ">
        <title>Extensive microbial diversity within the chicken gut microbiome revealed by metagenomics and culture.</title>
        <authorList>
            <person name="Gilroy R."/>
            <person name="Ravi A."/>
            <person name="Getino M."/>
            <person name="Pursley I."/>
            <person name="Horton D.L."/>
            <person name="Alikhan N.F."/>
            <person name="Baker D."/>
            <person name="Gharbi K."/>
            <person name="Hall N."/>
            <person name="Watson M."/>
            <person name="Adriaenssens E.M."/>
            <person name="Foster-Nyarko E."/>
            <person name="Jarju S."/>
            <person name="Secka A."/>
            <person name="Antonio M."/>
            <person name="Oren A."/>
            <person name="Chaudhuri R.R."/>
            <person name="La Ragione R."/>
            <person name="Hildebrand F."/>
            <person name="Pallen M.J."/>
        </authorList>
    </citation>
    <scope>NUCLEOTIDE SEQUENCE</scope>
    <source>
        <strain evidence="2">5933</strain>
    </source>
</reference>
<evidence type="ECO:0000313" key="3">
    <source>
        <dbReference type="Proteomes" id="UP000823918"/>
    </source>
</evidence>
<dbReference type="Proteomes" id="UP000823918">
    <property type="component" value="Unassembled WGS sequence"/>
</dbReference>
<dbReference type="AlphaFoldDB" id="A0A9D2Q228"/>
<reference evidence="2" key="2">
    <citation type="submission" date="2021-04" db="EMBL/GenBank/DDBJ databases">
        <authorList>
            <person name="Gilroy R."/>
        </authorList>
    </citation>
    <scope>NUCLEOTIDE SEQUENCE</scope>
    <source>
        <strain evidence="2">5933</strain>
    </source>
</reference>
<name>A0A9D2Q228_9FIRM</name>
<gene>
    <name evidence="2" type="ORF">H9698_01440</name>
</gene>
<organism evidence="2 3">
    <name type="scientific">Candidatus Ruthenibacterium merdavium</name>
    <dbReference type="NCBI Taxonomy" id="2838752"/>
    <lineage>
        <taxon>Bacteria</taxon>
        <taxon>Bacillati</taxon>
        <taxon>Bacillota</taxon>
        <taxon>Clostridia</taxon>
        <taxon>Eubacteriales</taxon>
        <taxon>Oscillospiraceae</taxon>
        <taxon>Ruthenibacterium</taxon>
    </lineage>
</organism>
<feature type="transmembrane region" description="Helical" evidence="1">
    <location>
        <begin position="41"/>
        <end position="62"/>
    </location>
</feature>
<keyword evidence="1" id="KW-0472">Membrane</keyword>
<feature type="transmembrane region" description="Helical" evidence="1">
    <location>
        <begin position="12"/>
        <end position="29"/>
    </location>
</feature>
<accession>A0A9D2Q228</accession>
<keyword evidence="1" id="KW-1133">Transmembrane helix</keyword>
<keyword evidence="1" id="KW-0812">Transmembrane</keyword>
<sequence>MSGVYSLYELVWFFFAYSFLGWCLEVCYCSVNTGHFVNRGFLNGPVCPIYGFGMVLVLALLMPVRDNLILLFLGGMVLASALEFVGGWALKKLFHTSWWDYSDQPFNLKGYICLKFSLAWGLCVLLVMRVLHPAVDVVVKGITTVAQGAAGVILCAVIATAFLCDLIVTVRVLAKIERDLGAIDQVAQMLQASSETISERLGNTALALDESMDESRPALRARVDLLRAQIVDNRHFVEQRLIRAFPRMKHMRYPRSAEIVRAWLNEKSKK</sequence>
<comment type="caution">
    <text evidence="2">The sequence shown here is derived from an EMBL/GenBank/DDBJ whole genome shotgun (WGS) entry which is preliminary data.</text>
</comment>
<feature type="transmembrane region" description="Helical" evidence="1">
    <location>
        <begin position="111"/>
        <end position="132"/>
    </location>
</feature>
<proteinExistence type="predicted"/>